<dbReference type="Gene3D" id="3.40.50.300">
    <property type="entry name" value="P-loop containing nucleotide triphosphate hydrolases"/>
    <property type="match status" value="1"/>
</dbReference>
<evidence type="ECO:0000256" key="5">
    <source>
        <dbReference type="ARBA" id="ARBA00016296"/>
    </source>
</evidence>
<comment type="similarity">
    <text evidence="3 13">Belongs to the guanylate kinase family.</text>
</comment>
<feature type="domain" description="Guanylate kinase-like" evidence="14">
    <location>
        <begin position="22"/>
        <end position="202"/>
    </location>
</feature>
<evidence type="ECO:0000256" key="7">
    <source>
        <dbReference type="ARBA" id="ARBA00022679"/>
    </source>
</evidence>
<dbReference type="EMBL" id="SNZR01000014">
    <property type="protein sequence ID" value="TDR89237.1"/>
    <property type="molecule type" value="Genomic_DNA"/>
</dbReference>
<dbReference type="GO" id="GO:0005524">
    <property type="term" value="F:ATP binding"/>
    <property type="evidence" value="ECO:0007669"/>
    <property type="project" value="UniProtKB-UniRule"/>
</dbReference>
<dbReference type="InterPro" id="IPR017665">
    <property type="entry name" value="Guanylate_kinase"/>
</dbReference>
<evidence type="ECO:0000256" key="6">
    <source>
        <dbReference type="ARBA" id="ARBA00022490"/>
    </source>
</evidence>
<evidence type="ECO:0000256" key="8">
    <source>
        <dbReference type="ARBA" id="ARBA00022741"/>
    </source>
</evidence>
<evidence type="ECO:0000256" key="11">
    <source>
        <dbReference type="ARBA" id="ARBA00030128"/>
    </source>
</evidence>
<dbReference type="Pfam" id="PF00625">
    <property type="entry name" value="Guanylate_kin"/>
    <property type="match status" value="1"/>
</dbReference>
<proteinExistence type="inferred from homology"/>
<evidence type="ECO:0000256" key="10">
    <source>
        <dbReference type="ARBA" id="ARBA00022840"/>
    </source>
</evidence>
<evidence type="ECO:0000313" key="15">
    <source>
        <dbReference type="EMBL" id="TDR89237.1"/>
    </source>
</evidence>
<evidence type="ECO:0000256" key="1">
    <source>
        <dbReference type="ARBA" id="ARBA00003531"/>
    </source>
</evidence>
<organism evidence="15 16">
    <name type="scientific">Enterovirga rhinocerotis</name>
    <dbReference type="NCBI Taxonomy" id="1339210"/>
    <lineage>
        <taxon>Bacteria</taxon>
        <taxon>Pseudomonadati</taxon>
        <taxon>Pseudomonadota</taxon>
        <taxon>Alphaproteobacteria</taxon>
        <taxon>Hyphomicrobiales</taxon>
        <taxon>Methylobacteriaceae</taxon>
        <taxon>Enterovirga</taxon>
    </lineage>
</organism>
<comment type="caution">
    <text evidence="15">The sequence shown here is derived from an EMBL/GenBank/DDBJ whole genome shotgun (WGS) entry which is preliminary data.</text>
</comment>
<gene>
    <name evidence="13" type="primary">gmk</name>
    <name evidence="15" type="ORF">EV668_3727</name>
</gene>
<comment type="subcellular location">
    <subcellularLocation>
        <location evidence="2 13">Cytoplasm</location>
    </subcellularLocation>
</comment>
<dbReference type="AlphaFoldDB" id="A0A4R7BYE7"/>
<evidence type="ECO:0000256" key="12">
    <source>
        <dbReference type="ARBA" id="ARBA00048594"/>
    </source>
</evidence>
<reference evidence="15 16" key="1">
    <citation type="submission" date="2019-03" db="EMBL/GenBank/DDBJ databases">
        <title>Genomic Encyclopedia of Type Strains, Phase IV (KMG-IV): sequencing the most valuable type-strain genomes for metagenomic binning, comparative biology and taxonomic classification.</title>
        <authorList>
            <person name="Goeker M."/>
        </authorList>
    </citation>
    <scope>NUCLEOTIDE SEQUENCE [LARGE SCALE GENOMIC DNA]</scope>
    <source>
        <strain evidence="15 16">DSM 25903</strain>
    </source>
</reference>
<protein>
    <recommendedName>
        <fullName evidence="5 13">Guanylate kinase</fullName>
        <ecNumber evidence="4 13">2.7.4.8</ecNumber>
    </recommendedName>
    <alternativeName>
        <fullName evidence="11 13">GMP kinase</fullName>
    </alternativeName>
</protein>
<keyword evidence="7 13" id="KW-0808">Transferase</keyword>
<dbReference type="NCBIfam" id="TIGR03263">
    <property type="entry name" value="guanyl_kin"/>
    <property type="match status" value="1"/>
</dbReference>
<dbReference type="CDD" id="cd00071">
    <property type="entry name" value="GMPK"/>
    <property type="match status" value="1"/>
</dbReference>
<dbReference type="InterPro" id="IPR008145">
    <property type="entry name" value="GK/Ca_channel_bsu"/>
</dbReference>
<dbReference type="GO" id="GO:0005829">
    <property type="term" value="C:cytosol"/>
    <property type="evidence" value="ECO:0007669"/>
    <property type="project" value="TreeGrafter"/>
</dbReference>
<dbReference type="PANTHER" id="PTHR23117:SF13">
    <property type="entry name" value="GUANYLATE KINASE"/>
    <property type="match status" value="1"/>
</dbReference>
<comment type="catalytic activity">
    <reaction evidence="12 13">
        <text>GMP + ATP = GDP + ADP</text>
        <dbReference type="Rhea" id="RHEA:20780"/>
        <dbReference type="ChEBI" id="CHEBI:30616"/>
        <dbReference type="ChEBI" id="CHEBI:58115"/>
        <dbReference type="ChEBI" id="CHEBI:58189"/>
        <dbReference type="ChEBI" id="CHEBI:456216"/>
        <dbReference type="EC" id="2.7.4.8"/>
    </reaction>
</comment>
<evidence type="ECO:0000313" key="16">
    <source>
        <dbReference type="Proteomes" id="UP000295122"/>
    </source>
</evidence>
<dbReference type="SUPFAM" id="SSF52540">
    <property type="entry name" value="P-loop containing nucleoside triphosphate hydrolases"/>
    <property type="match status" value="1"/>
</dbReference>
<comment type="function">
    <text evidence="1 13">Essential for recycling GMP and indirectly, cGMP.</text>
</comment>
<dbReference type="InterPro" id="IPR020590">
    <property type="entry name" value="Guanylate_kinase_CS"/>
</dbReference>
<dbReference type="InterPro" id="IPR027417">
    <property type="entry name" value="P-loop_NTPase"/>
</dbReference>
<sequence length="228" mass="25775">MAGQEVDGAIDRQSEQAAMRRGFILILSSPSGAGKTSLTKALKADKDAGLEVSVSVTTRPKRSNEIAGQDYDFIAVEDFQRLREHDDLLEWAEVHGNFYGTPLRPVEKHLAAGTDMIFDIDYQGTRQVRDKLGRDVVTVFILPPSMRELRSRLERRAQDSKETIERRLENARVEIERWGEYDYVIVNEDLDRSLAGMRAILTAERLRRDRQTGLPDFVDGLLAENAVG</sequence>
<dbReference type="GO" id="GO:0004385">
    <property type="term" value="F:GMP kinase activity"/>
    <property type="evidence" value="ECO:0007669"/>
    <property type="project" value="UniProtKB-UniRule"/>
</dbReference>
<dbReference type="SMART" id="SM00072">
    <property type="entry name" value="GuKc"/>
    <property type="match status" value="1"/>
</dbReference>
<evidence type="ECO:0000256" key="2">
    <source>
        <dbReference type="ARBA" id="ARBA00004496"/>
    </source>
</evidence>
<dbReference type="Proteomes" id="UP000295122">
    <property type="component" value="Unassembled WGS sequence"/>
</dbReference>
<dbReference type="PANTHER" id="PTHR23117">
    <property type="entry name" value="GUANYLATE KINASE-RELATED"/>
    <property type="match status" value="1"/>
</dbReference>
<keyword evidence="8 13" id="KW-0547">Nucleotide-binding</keyword>
<dbReference type="FunFam" id="3.30.63.10:FF:000005">
    <property type="entry name" value="Guanylate kinase"/>
    <property type="match status" value="1"/>
</dbReference>
<keyword evidence="16" id="KW-1185">Reference proteome</keyword>
<feature type="binding site" evidence="13">
    <location>
        <begin position="29"/>
        <end position="36"/>
    </location>
    <ligand>
        <name>ATP</name>
        <dbReference type="ChEBI" id="CHEBI:30616"/>
    </ligand>
</feature>
<evidence type="ECO:0000256" key="4">
    <source>
        <dbReference type="ARBA" id="ARBA00012961"/>
    </source>
</evidence>
<evidence type="ECO:0000256" key="13">
    <source>
        <dbReference type="HAMAP-Rule" id="MF_00328"/>
    </source>
</evidence>
<evidence type="ECO:0000256" key="9">
    <source>
        <dbReference type="ARBA" id="ARBA00022777"/>
    </source>
</evidence>
<name>A0A4R7BYE7_9HYPH</name>
<evidence type="ECO:0000259" key="14">
    <source>
        <dbReference type="PROSITE" id="PS50052"/>
    </source>
</evidence>
<dbReference type="InterPro" id="IPR008144">
    <property type="entry name" value="Guanylate_kin-like_dom"/>
</dbReference>
<keyword evidence="10 13" id="KW-0067">ATP-binding</keyword>
<accession>A0A4R7BYE7</accession>
<keyword evidence="9 13" id="KW-0418">Kinase</keyword>
<keyword evidence="6 13" id="KW-0963">Cytoplasm</keyword>
<dbReference type="EC" id="2.7.4.8" evidence="4 13"/>
<dbReference type="PROSITE" id="PS00856">
    <property type="entry name" value="GUANYLATE_KINASE_1"/>
    <property type="match status" value="1"/>
</dbReference>
<dbReference type="Gene3D" id="3.30.63.10">
    <property type="entry name" value="Guanylate Kinase phosphate binding domain"/>
    <property type="match status" value="1"/>
</dbReference>
<dbReference type="PROSITE" id="PS50052">
    <property type="entry name" value="GUANYLATE_KINASE_2"/>
    <property type="match status" value="1"/>
</dbReference>
<evidence type="ECO:0000256" key="3">
    <source>
        <dbReference type="ARBA" id="ARBA00005790"/>
    </source>
</evidence>
<dbReference type="HAMAP" id="MF_00328">
    <property type="entry name" value="Guanylate_kinase"/>
    <property type="match status" value="1"/>
</dbReference>